<feature type="transmembrane region" description="Helical" evidence="6">
    <location>
        <begin position="43"/>
        <end position="62"/>
    </location>
</feature>
<evidence type="ECO:0000256" key="2">
    <source>
        <dbReference type="ARBA" id="ARBA00022475"/>
    </source>
</evidence>
<dbReference type="InterPro" id="IPR001123">
    <property type="entry name" value="LeuE-type"/>
</dbReference>
<keyword evidence="3 6" id="KW-0812">Transmembrane</keyword>
<evidence type="ECO:0000313" key="7">
    <source>
        <dbReference type="EMBL" id="CAI3955373.1"/>
    </source>
</evidence>
<feature type="transmembrane region" description="Helical" evidence="6">
    <location>
        <begin position="112"/>
        <end position="133"/>
    </location>
</feature>
<dbReference type="GO" id="GO:0005886">
    <property type="term" value="C:plasma membrane"/>
    <property type="evidence" value="ECO:0007669"/>
    <property type="project" value="UniProtKB-SubCell"/>
</dbReference>
<comment type="subcellular location">
    <subcellularLocation>
        <location evidence="1">Cell membrane</location>
        <topology evidence="1">Multi-pass membrane protein</topology>
    </subcellularLocation>
</comment>
<evidence type="ECO:0000313" key="9">
    <source>
        <dbReference type="Proteomes" id="UP001154255"/>
    </source>
</evidence>
<keyword evidence="10" id="KW-1185">Reference proteome</keyword>
<dbReference type="GO" id="GO:0015171">
    <property type="term" value="F:amino acid transmembrane transporter activity"/>
    <property type="evidence" value="ECO:0007669"/>
    <property type="project" value="TreeGrafter"/>
</dbReference>
<evidence type="ECO:0000256" key="1">
    <source>
        <dbReference type="ARBA" id="ARBA00004651"/>
    </source>
</evidence>
<dbReference type="AlphaFoldDB" id="A0A9W4X7F5"/>
<comment type="caution">
    <text evidence="7">The sequence shown here is derived from an EMBL/GenBank/DDBJ whole genome shotgun (WGS) entry which is preliminary data.</text>
</comment>
<evidence type="ECO:0000256" key="5">
    <source>
        <dbReference type="ARBA" id="ARBA00023136"/>
    </source>
</evidence>
<dbReference type="RefSeq" id="WP_271790509.1">
    <property type="nucleotide sequence ID" value="NZ_CAMXCM010000008.1"/>
</dbReference>
<dbReference type="PANTHER" id="PTHR30086:SF20">
    <property type="entry name" value="ARGININE EXPORTER PROTEIN ARGO-RELATED"/>
    <property type="match status" value="1"/>
</dbReference>
<keyword evidence="2" id="KW-1003">Cell membrane</keyword>
<evidence type="ECO:0000256" key="6">
    <source>
        <dbReference type="SAM" id="Phobius"/>
    </source>
</evidence>
<dbReference type="EMBL" id="CAMXCM010000008">
    <property type="protein sequence ID" value="CAI3955373.1"/>
    <property type="molecule type" value="Genomic_DNA"/>
</dbReference>
<evidence type="ECO:0000313" key="8">
    <source>
        <dbReference type="EMBL" id="CAI3957539.1"/>
    </source>
</evidence>
<dbReference type="PANTHER" id="PTHR30086">
    <property type="entry name" value="ARGININE EXPORTER PROTEIN ARGO"/>
    <property type="match status" value="1"/>
</dbReference>
<dbReference type="Proteomes" id="UP001154259">
    <property type="component" value="Unassembled WGS sequence"/>
</dbReference>
<sequence>MIHFFVWLQFLTFIVPLVFSPGPGNTTFAAMGSQYKFAGTMRFWMGFELGDIFLCSIYAFGLGELIHRFHSIEIGLKWAGIAFLFYLTWTFARSAIHPSKYIEKNTTPALGFVDGFLSVFLNPKIHTMLLALFSQFGALNSFSQLSQLTLGFLIVSIIGHGIWIAGGHFF</sequence>
<evidence type="ECO:0000256" key="4">
    <source>
        <dbReference type="ARBA" id="ARBA00022989"/>
    </source>
</evidence>
<evidence type="ECO:0000313" key="10">
    <source>
        <dbReference type="Proteomes" id="UP001154259"/>
    </source>
</evidence>
<reference evidence="7" key="1">
    <citation type="submission" date="2022-10" db="EMBL/GenBank/DDBJ databases">
        <authorList>
            <person name="Botero Cardona J."/>
        </authorList>
    </citation>
    <scope>NUCLEOTIDE SEQUENCE</scope>
    <source>
        <strain evidence="7">LMG 31819</strain>
        <strain evidence="8">R-53529</strain>
    </source>
</reference>
<dbReference type="Proteomes" id="UP001154255">
    <property type="component" value="Unassembled WGS sequence"/>
</dbReference>
<protein>
    <submittedName>
        <fullName evidence="7">Threonine/homoserine/homoserine lactone efflux protein (RhtB)</fullName>
    </submittedName>
</protein>
<name>A0A9W4X7F5_9PROT</name>
<feature type="transmembrane region" description="Helical" evidence="6">
    <location>
        <begin position="74"/>
        <end position="92"/>
    </location>
</feature>
<accession>A0A9W4X7F5</accession>
<keyword evidence="4 6" id="KW-1133">Transmembrane helix</keyword>
<keyword evidence="5 6" id="KW-0472">Membrane</keyword>
<feature type="transmembrane region" description="Helical" evidence="6">
    <location>
        <begin position="145"/>
        <end position="165"/>
    </location>
</feature>
<dbReference type="EMBL" id="CAMXCS010000008">
    <property type="protein sequence ID" value="CAI3957539.1"/>
    <property type="molecule type" value="Genomic_DNA"/>
</dbReference>
<dbReference type="Pfam" id="PF01810">
    <property type="entry name" value="LysE"/>
    <property type="match status" value="1"/>
</dbReference>
<evidence type="ECO:0000256" key="3">
    <source>
        <dbReference type="ARBA" id="ARBA00022692"/>
    </source>
</evidence>
<gene>
    <name evidence="8" type="ORF">R53529_LOCUS2090</name>
    <name evidence="7" type="ORF">R53530_LOCUS2087</name>
</gene>
<proteinExistence type="predicted"/>
<organism evidence="7 9">
    <name type="scientific">Commensalibacter communis</name>
    <dbReference type="NCBI Taxonomy" id="2972786"/>
    <lineage>
        <taxon>Bacteria</taxon>
        <taxon>Pseudomonadati</taxon>
        <taxon>Pseudomonadota</taxon>
        <taxon>Alphaproteobacteria</taxon>
        <taxon>Acetobacterales</taxon>
        <taxon>Acetobacteraceae</taxon>
    </lineage>
</organism>